<reference evidence="1 2" key="1">
    <citation type="submission" date="2011-05" db="EMBL/GenBank/DDBJ databases">
        <title>Complete sequence of chromosome 2 of Sphingobium chlorophenolicum L-1.</title>
        <authorList>
            <consortium name="US DOE Joint Genome Institute"/>
            <person name="Lucas S."/>
            <person name="Han J."/>
            <person name="Lapidus A."/>
            <person name="Cheng J.-F."/>
            <person name="Goodwin L."/>
            <person name="Pitluck S."/>
            <person name="Peters L."/>
            <person name="Daligault H."/>
            <person name="Han C."/>
            <person name="Tapia R."/>
            <person name="Land M."/>
            <person name="Hauser L."/>
            <person name="Kyrpides N."/>
            <person name="Ivanova N."/>
            <person name="Pagani I."/>
            <person name="Turner P."/>
            <person name="Copley S."/>
            <person name="Woyke T."/>
        </authorList>
    </citation>
    <scope>NUCLEOTIDE SEQUENCE [LARGE SCALE GENOMIC DNA]</scope>
    <source>
        <strain evidence="1 2">L-1</strain>
    </source>
</reference>
<gene>
    <name evidence="1" type="ORF">Sphch_3107</name>
</gene>
<dbReference type="EMBL" id="CP002799">
    <property type="protein sequence ID" value="AEG50723.1"/>
    <property type="molecule type" value="Genomic_DNA"/>
</dbReference>
<organism evidence="1 2">
    <name type="scientific">Sphingobium chlorophenolicum L-1</name>
    <dbReference type="NCBI Taxonomy" id="690566"/>
    <lineage>
        <taxon>Bacteria</taxon>
        <taxon>Pseudomonadati</taxon>
        <taxon>Pseudomonadota</taxon>
        <taxon>Alphaproteobacteria</taxon>
        <taxon>Sphingomonadales</taxon>
        <taxon>Sphingomonadaceae</taxon>
        <taxon>Sphingobium</taxon>
    </lineage>
</organism>
<accession>F6F2R1</accession>
<dbReference type="Proteomes" id="UP000007150">
    <property type="component" value="Chromosome 2"/>
</dbReference>
<dbReference type="HOGENOM" id="CLU_1271601_0_0_5"/>
<dbReference type="AlphaFoldDB" id="F6F2R1"/>
<dbReference type="KEGG" id="sch:Sphch_3107"/>
<protein>
    <submittedName>
        <fullName evidence="1">Uncharacterized protein</fullName>
    </submittedName>
</protein>
<sequence precursor="true">MFLFLLALLAVLVGLVVWAMVAGDNKNQEVQEQKQASLFAIENFTPEMIWSGSADGYGLAIDPASNQFAISIPGHEARIYHFCQLVAVEAIRDGETITTTKGKVDMKGAAVGTALLGPIGLLAGAKTSSSSQTTAMISNLNLKIFVNDLYSPSFEIKFFIFGVPLEATHKFVQDAARELDAWYGRFRTILNGLERGNFADVERLSIKYQSAAPLPSF</sequence>
<name>F6F2R1_SPHCR</name>
<evidence type="ECO:0000313" key="2">
    <source>
        <dbReference type="Proteomes" id="UP000007150"/>
    </source>
</evidence>
<proteinExistence type="predicted"/>
<keyword evidence="2" id="KW-1185">Reference proteome</keyword>
<evidence type="ECO:0000313" key="1">
    <source>
        <dbReference type="EMBL" id="AEG50723.1"/>
    </source>
</evidence>
<dbReference type="RefSeq" id="WP_013848953.1">
    <property type="nucleotide sequence ID" value="NC_015594.1"/>
</dbReference>